<feature type="compositionally biased region" description="Basic residues" evidence="1">
    <location>
        <begin position="326"/>
        <end position="341"/>
    </location>
</feature>
<feature type="signal peptide" evidence="2">
    <location>
        <begin position="1"/>
        <end position="26"/>
    </location>
</feature>
<feature type="compositionally biased region" description="Basic and acidic residues" evidence="1">
    <location>
        <begin position="254"/>
        <end position="270"/>
    </location>
</feature>
<reference evidence="3 4" key="1">
    <citation type="journal article" date="2024" name="Environ. Microbiol.">
        <title>Novel evolutionary insights on the interactions of the Holosporales (Alphaproteobacteria) with eukaryotic hosts from comparative genomics.</title>
        <authorList>
            <person name="Giovannini M."/>
            <person name="Petroni G."/>
            <person name="Castelli M."/>
        </authorList>
    </citation>
    <scope>NUCLEOTIDE SEQUENCE [LARGE SCALE GENOMIC DNA]</scope>
    <source>
        <strain evidence="3 4">US_Bl 15I1</strain>
    </source>
</reference>
<accession>A0ABZ2C361</accession>
<feature type="chain" id="PRO_5045348936" evidence="2">
    <location>
        <begin position="27"/>
        <end position="363"/>
    </location>
</feature>
<feature type="compositionally biased region" description="Basic and acidic residues" evidence="1">
    <location>
        <begin position="234"/>
        <end position="245"/>
    </location>
</feature>
<dbReference type="EMBL" id="CP133270">
    <property type="protein sequence ID" value="WVX66882.1"/>
    <property type="molecule type" value="Genomic_DNA"/>
</dbReference>
<evidence type="ECO:0000256" key="2">
    <source>
        <dbReference type="SAM" id="SignalP"/>
    </source>
</evidence>
<name>A0ABZ2C361_9PROT</name>
<organism evidence="3 4">
    <name type="scientific">Candidatus Bealeia paramacronuclearis</name>
    <dbReference type="NCBI Taxonomy" id="1921001"/>
    <lineage>
        <taxon>Bacteria</taxon>
        <taxon>Pseudomonadati</taxon>
        <taxon>Pseudomonadota</taxon>
        <taxon>Alphaproteobacteria</taxon>
        <taxon>Holosporales</taxon>
        <taxon>Holosporaceae</taxon>
        <taxon>Candidatus Bealeia</taxon>
    </lineage>
</organism>
<evidence type="ECO:0000256" key="1">
    <source>
        <dbReference type="SAM" id="MobiDB-lite"/>
    </source>
</evidence>
<evidence type="ECO:0000313" key="4">
    <source>
        <dbReference type="Proteomes" id="UP001330434"/>
    </source>
</evidence>
<proteinExistence type="predicted"/>
<feature type="compositionally biased region" description="Basic and acidic residues" evidence="1">
    <location>
        <begin position="287"/>
        <end position="302"/>
    </location>
</feature>
<dbReference type="Proteomes" id="UP001330434">
    <property type="component" value="Chromosome"/>
</dbReference>
<dbReference type="RefSeq" id="WP_331255700.1">
    <property type="nucleotide sequence ID" value="NZ_CP133270.1"/>
</dbReference>
<keyword evidence="2" id="KW-0732">Signal</keyword>
<feature type="region of interest" description="Disordered" evidence="1">
    <location>
        <begin position="319"/>
        <end position="348"/>
    </location>
</feature>
<sequence>MKISSTLFSTVSLIVLFGALSSQLNAMQEPGTKEEGSTTTTVPVKTSDDVKKETPHDFVSTKEDLEGKVKNLLETDTAVLKKKLEEHPTPEETALTSSVIEYKEERANSNPIQNGKKTTEEDVQKVLEKVQKTTWAQSLGNAAWWLTLPVSAPLTGIYHLGGYIFGKGTNTHASQKETDEKDVVIIRKDDEDSKILMTETLVQDPKKEVEPTDLTQDNSTSKILTSVLESDLQREENLDLKKEETITETNLPQEEIKQNSPKDDLQDHDTNPFVESQGTTKIVFENPQKKEEELDSKKEIRDGNVSIAEKSSDANILKSDFTSKTKTQKKNERKKITKQKLKKQEEENRKLREEVNLLNAKTN</sequence>
<feature type="region of interest" description="Disordered" evidence="1">
    <location>
        <begin position="28"/>
        <end position="52"/>
    </location>
</feature>
<evidence type="ECO:0000313" key="3">
    <source>
        <dbReference type="EMBL" id="WVX66882.1"/>
    </source>
</evidence>
<protein>
    <submittedName>
        <fullName evidence="3">Uncharacterized protein</fullName>
    </submittedName>
</protein>
<feature type="region of interest" description="Disordered" evidence="1">
    <location>
        <begin position="234"/>
        <end position="306"/>
    </location>
</feature>
<keyword evidence="4" id="KW-1185">Reference proteome</keyword>
<gene>
    <name evidence="3" type="ORF">Bealeia1_01071</name>
</gene>